<name>A0ACC0U9F6_9AGAM</name>
<sequence>MMKGASRSETVNRVNRLISAWPADDALPAEGLEGIKANYKKLVSGLSDIKTQSDRDVKSIDEALERLEVLLALRRANEATPPGKRPKRHGAHSPPPSSTPPTPGLTGNARNTSTPTQRGSAGPQPSTPSLRESKPRRETLRETLLKQLPLQEGRMVAFHPPSSGKAADGTNPEDTTWIMARIVKSHQDKYRYDVEDIEPQEDGKPLRYSASLRSTPLSIIPLPDKDAALGSPAHIGAYQEFLTGATVMALYPDTSCFYRAEVIASPKDIPTQGRNSGTTYYKLKFEDDDDQEHMVSAAEVVEWPGQ</sequence>
<protein>
    <submittedName>
        <fullName evidence="1">SGF29 tudor-like domain-containing protein</fullName>
    </submittedName>
</protein>
<reference evidence="1" key="1">
    <citation type="submission" date="2021-03" db="EMBL/GenBank/DDBJ databases">
        <title>Evolutionary priming and transition to the ectomycorrhizal habit in an iconic lineage of mushroom-forming fungi: is preadaptation a requirement?</title>
        <authorList>
            <consortium name="DOE Joint Genome Institute"/>
            <person name="Looney B.P."/>
            <person name="Miyauchi S."/>
            <person name="Morin E."/>
            <person name="Drula E."/>
            <person name="Courty P.E."/>
            <person name="Chicoki N."/>
            <person name="Fauchery L."/>
            <person name="Kohler A."/>
            <person name="Kuo A."/>
            <person name="LaButti K."/>
            <person name="Pangilinan J."/>
            <person name="Lipzen A."/>
            <person name="Riley R."/>
            <person name="Andreopoulos W."/>
            <person name="He G."/>
            <person name="Johnson J."/>
            <person name="Barry K.W."/>
            <person name="Grigoriev I.V."/>
            <person name="Nagy L."/>
            <person name="Hibbett D."/>
            <person name="Henrissat B."/>
            <person name="Matheny P.B."/>
            <person name="Labbe J."/>
            <person name="Martin A.F."/>
        </authorList>
    </citation>
    <scope>NUCLEOTIDE SEQUENCE</scope>
    <source>
        <strain evidence="1">BPL698</strain>
    </source>
</reference>
<accession>A0ACC0U9F6</accession>
<dbReference type="Proteomes" id="UP001207468">
    <property type="component" value="Unassembled WGS sequence"/>
</dbReference>
<evidence type="ECO:0000313" key="1">
    <source>
        <dbReference type="EMBL" id="KAI9508338.1"/>
    </source>
</evidence>
<proteinExistence type="predicted"/>
<gene>
    <name evidence="1" type="ORF">F5148DRAFT_1275790</name>
</gene>
<organism evidence="1 2">
    <name type="scientific">Russula earlei</name>
    <dbReference type="NCBI Taxonomy" id="71964"/>
    <lineage>
        <taxon>Eukaryota</taxon>
        <taxon>Fungi</taxon>
        <taxon>Dikarya</taxon>
        <taxon>Basidiomycota</taxon>
        <taxon>Agaricomycotina</taxon>
        <taxon>Agaricomycetes</taxon>
        <taxon>Russulales</taxon>
        <taxon>Russulaceae</taxon>
        <taxon>Russula</taxon>
    </lineage>
</organism>
<comment type="caution">
    <text evidence="1">The sequence shown here is derived from an EMBL/GenBank/DDBJ whole genome shotgun (WGS) entry which is preliminary data.</text>
</comment>
<keyword evidence="2" id="KW-1185">Reference proteome</keyword>
<dbReference type="EMBL" id="JAGFNK010000095">
    <property type="protein sequence ID" value="KAI9508338.1"/>
    <property type="molecule type" value="Genomic_DNA"/>
</dbReference>
<evidence type="ECO:0000313" key="2">
    <source>
        <dbReference type="Proteomes" id="UP001207468"/>
    </source>
</evidence>